<keyword evidence="4" id="KW-1185">Reference proteome</keyword>
<dbReference type="InterPro" id="IPR013538">
    <property type="entry name" value="ASHA1/2-like_C"/>
</dbReference>
<proteinExistence type="inferred from homology"/>
<feature type="domain" description="Activator of Hsp90 ATPase homologue 1/2-like C-terminal" evidence="2">
    <location>
        <begin position="24"/>
        <end position="132"/>
    </location>
</feature>
<dbReference type="Proteomes" id="UP001596039">
    <property type="component" value="Unassembled WGS sequence"/>
</dbReference>
<reference evidence="4" key="1">
    <citation type="journal article" date="2019" name="Int. J. Syst. Evol. Microbiol.">
        <title>The Global Catalogue of Microorganisms (GCM) 10K type strain sequencing project: providing services to taxonomists for standard genome sequencing and annotation.</title>
        <authorList>
            <consortium name="The Broad Institute Genomics Platform"/>
            <consortium name="The Broad Institute Genome Sequencing Center for Infectious Disease"/>
            <person name="Wu L."/>
            <person name="Ma J."/>
        </authorList>
    </citation>
    <scope>NUCLEOTIDE SEQUENCE [LARGE SCALE GENOMIC DNA]</scope>
    <source>
        <strain evidence="4">CGMCC 4.6997</strain>
    </source>
</reference>
<name>A0ABW0NNU2_9MICO</name>
<evidence type="ECO:0000259" key="2">
    <source>
        <dbReference type="Pfam" id="PF08327"/>
    </source>
</evidence>
<comment type="caution">
    <text evidence="3">The sequence shown here is derived from an EMBL/GenBank/DDBJ whole genome shotgun (WGS) entry which is preliminary data.</text>
</comment>
<dbReference type="Pfam" id="PF08327">
    <property type="entry name" value="AHSA1"/>
    <property type="match status" value="2"/>
</dbReference>
<evidence type="ECO:0000256" key="1">
    <source>
        <dbReference type="ARBA" id="ARBA00006817"/>
    </source>
</evidence>
<dbReference type="InterPro" id="IPR023393">
    <property type="entry name" value="START-like_dom_sf"/>
</dbReference>
<dbReference type="SUPFAM" id="SSF55961">
    <property type="entry name" value="Bet v1-like"/>
    <property type="match status" value="2"/>
</dbReference>
<comment type="similarity">
    <text evidence="1">Belongs to the AHA1 family.</text>
</comment>
<organism evidence="3 4">
    <name type="scientific">Lysinimonas soli</name>
    <dbReference type="NCBI Taxonomy" id="1074233"/>
    <lineage>
        <taxon>Bacteria</taxon>
        <taxon>Bacillati</taxon>
        <taxon>Actinomycetota</taxon>
        <taxon>Actinomycetes</taxon>
        <taxon>Micrococcales</taxon>
        <taxon>Microbacteriaceae</taxon>
        <taxon>Lysinimonas</taxon>
    </lineage>
</organism>
<gene>
    <name evidence="3" type="ORF">ACFPJ4_01135</name>
</gene>
<accession>A0ABW0NNU2</accession>
<feature type="domain" description="Activator of Hsp90 ATPase homologue 1/2-like C-terminal" evidence="2">
    <location>
        <begin position="178"/>
        <end position="309"/>
    </location>
</feature>
<dbReference type="RefSeq" id="WP_386738448.1">
    <property type="nucleotide sequence ID" value="NZ_JBHSMG010000001.1"/>
</dbReference>
<protein>
    <submittedName>
        <fullName evidence="3">SRPBCC domain-containing protein</fullName>
    </submittedName>
</protein>
<dbReference type="EMBL" id="JBHSMG010000001">
    <property type="protein sequence ID" value="MFC5500837.1"/>
    <property type="molecule type" value="Genomic_DNA"/>
</dbReference>
<evidence type="ECO:0000313" key="4">
    <source>
        <dbReference type="Proteomes" id="UP001596039"/>
    </source>
</evidence>
<evidence type="ECO:0000313" key="3">
    <source>
        <dbReference type="EMBL" id="MFC5500837.1"/>
    </source>
</evidence>
<sequence length="333" mass="36473">MERWATIETDGARRLITLEREFRTDPADLWDAITDPERAGRWLGSLTLEEDSVTLGFAGGSTRSGRVLECEAPRRLRVVLDPDTAEESFLLATLAPTNAGTKLVMQQDGLPPLRAALFTAGWQHQAEKLDAVTGGSAPASPMPELLAAYRESEARAVAGWITVVDEGSIVELERVIGATRDEVWDAVTSPDRIAAWWWPVREWPDDPARRRALQAGDRFALGDENATEPQRFEVVDLQPGVELTLRWLGPAADDAVVDLTIALSDHRAGTRLRLRQSATPDRPAAGRLRSGADYAAGWHAIVDGLVAYLAGIPLPEGDALWQAAYAVYRRPRA</sequence>
<dbReference type="Gene3D" id="3.30.530.20">
    <property type="match status" value="2"/>
</dbReference>